<evidence type="ECO:0000256" key="2">
    <source>
        <dbReference type="SAM" id="MobiDB-lite"/>
    </source>
</evidence>
<dbReference type="InterPro" id="IPR056823">
    <property type="entry name" value="TEN-like_YD-shell"/>
</dbReference>
<dbReference type="InterPro" id="IPR022385">
    <property type="entry name" value="Rhs_assc_core"/>
</dbReference>
<dbReference type="InterPro" id="IPR032871">
    <property type="entry name" value="AHH_dom_containing"/>
</dbReference>
<evidence type="ECO:0000313" key="4">
    <source>
        <dbReference type="EMBL" id="MBC8533591.1"/>
    </source>
</evidence>
<dbReference type="Proteomes" id="UP000651482">
    <property type="component" value="Unassembled WGS sequence"/>
</dbReference>
<feature type="compositionally biased region" description="Polar residues" evidence="2">
    <location>
        <begin position="321"/>
        <end position="335"/>
    </location>
</feature>
<comment type="caution">
    <text evidence="4">The sequence shown here is derived from an EMBL/GenBank/DDBJ whole genome shotgun (WGS) entry which is preliminary data.</text>
</comment>
<dbReference type="NCBIfam" id="TIGR03696">
    <property type="entry name" value="Rhs_assc_core"/>
    <property type="match status" value="1"/>
</dbReference>
<dbReference type="AlphaFoldDB" id="A0A926D991"/>
<accession>A0A926D991</accession>
<feature type="compositionally biased region" description="Basic and acidic residues" evidence="2">
    <location>
        <begin position="336"/>
        <end position="347"/>
    </location>
</feature>
<dbReference type="RefSeq" id="WP_249319106.1">
    <property type="nucleotide sequence ID" value="NZ_JACRSN010000007.1"/>
</dbReference>
<dbReference type="InterPro" id="IPR050708">
    <property type="entry name" value="T6SS_VgrG/RHS"/>
</dbReference>
<dbReference type="PANTHER" id="PTHR32305">
    <property type="match status" value="1"/>
</dbReference>
<keyword evidence="1" id="KW-0677">Repeat</keyword>
<organism evidence="4 5">
    <name type="scientific">Yeguia hominis</name>
    <dbReference type="NCBI Taxonomy" id="2763662"/>
    <lineage>
        <taxon>Bacteria</taxon>
        <taxon>Bacillati</taxon>
        <taxon>Bacillota</taxon>
        <taxon>Clostridia</taxon>
        <taxon>Eubacteriales</taxon>
        <taxon>Yeguiaceae</taxon>
        <taxon>Yeguia</taxon>
    </lineage>
</organism>
<evidence type="ECO:0000256" key="1">
    <source>
        <dbReference type="ARBA" id="ARBA00022737"/>
    </source>
</evidence>
<reference evidence="4" key="1">
    <citation type="submission" date="2020-08" db="EMBL/GenBank/DDBJ databases">
        <title>Genome public.</title>
        <authorList>
            <person name="Liu C."/>
            <person name="Sun Q."/>
        </authorList>
    </citation>
    <scope>NUCLEOTIDE SEQUENCE</scope>
    <source>
        <strain evidence="4">NSJ-40</strain>
    </source>
</reference>
<feature type="domain" description="Teneurin-like YD-shell" evidence="3">
    <location>
        <begin position="51"/>
        <end position="246"/>
    </location>
</feature>
<keyword evidence="5" id="KW-1185">Reference proteome</keyword>
<dbReference type="PANTHER" id="PTHR32305:SF15">
    <property type="entry name" value="PROTEIN RHSA-RELATED"/>
    <property type="match status" value="1"/>
</dbReference>
<feature type="region of interest" description="Disordered" evidence="2">
    <location>
        <begin position="321"/>
        <end position="347"/>
    </location>
</feature>
<proteinExistence type="predicted"/>
<evidence type="ECO:0000259" key="3">
    <source>
        <dbReference type="Pfam" id="PF25023"/>
    </source>
</evidence>
<dbReference type="EMBL" id="JACRSN010000007">
    <property type="protein sequence ID" value="MBC8533591.1"/>
    <property type="molecule type" value="Genomic_DNA"/>
</dbReference>
<dbReference type="Pfam" id="PF25023">
    <property type="entry name" value="TEN_YD-shell"/>
    <property type="match status" value="1"/>
</dbReference>
<protein>
    <submittedName>
        <fullName evidence="4">AHH domain-containing protein</fullName>
    </submittedName>
</protein>
<dbReference type="NCBIfam" id="TIGR01643">
    <property type="entry name" value="YD_repeat_2x"/>
    <property type="match status" value="1"/>
</dbReference>
<dbReference type="Gene3D" id="2.180.10.10">
    <property type="entry name" value="RHS repeat-associated core"/>
    <property type="match status" value="1"/>
</dbReference>
<dbReference type="InterPro" id="IPR006530">
    <property type="entry name" value="YD"/>
</dbReference>
<gene>
    <name evidence="4" type="ORF">IAG03_06140</name>
</gene>
<dbReference type="Pfam" id="PF14412">
    <property type="entry name" value="AHH"/>
    <property type="match status" value="1"/>
</dbReference>
<name>A0A926D991_9FIRM</name>
<sequence>MNLTEDTYTYGQRGLLGSIESPTTTYQFGYDAFWNPTSVKVGTQALVTNAYEANNGNLTSSTYGNGFVVGYGYDTLDRVTSKTYNGVRKFSWSYNRDGQIGRHRDYVNGNKILAQKTGNTVTWFYYDQEGTRVAMEHGGKLYYYLYNLQGDVIALCDASSKQIVAKYSYDAWRKLLTKENLGTGTIADVNPFRYRGYYYDSETSLYYLNARYYDPETGRFLNADAIIGGNVGAAGYNLFAYAGNNPISMRDSDGTIAGVDDAIIVTAVILFMVCVWISTGSVATTLPVIQESWNNFCNTVIDGISDGLETIFGQTSDAASSTDAVTVAPPQSTPQEKPKEQAKPRKADPNQIHLHHMVAKKSPYANYAQSRLKLAHISVHNPMNLIYLPAWYHWYLHNYLYYQYVDSVLEKYTGYWDRAQVPLYQKQHDVSLALLEIRLKITSNLLFGIYYY</sequence>
<evidence type="ECO:0000313" key="5">
    <source>
        <dbReference type="Proteomes" id="UP000651482"/>
    </source>
</evidence>